<evidence type="ECO:0000256" key="1">
    <source>
        <dbReference type="SAM" id="MobiDB-lite"/>
    </source>
</evidence>
<evidence type="ECO:0000313" key="4">
    <source>
        <dbReference type="Proteomes" id="UP000197446"/>
    </source>
</evidence>
<organism evidence="3 4">
    <name type="scientific">Roseateles puraquae</name>
    <dbReference type="NCBI Taxonomy" id="431059"/>
    <lineage>
        <taxon>Bacteria</taxon>
        <taxon>Pseudomonadati</taxon>
        <taxon>Pseudomonadota</taxon>
        <taxon>Betaproteobacteria</taxon>
        <taxon>Burkholderiales</taxon>
        <taxon>Sphaerotilaceae</taxon>
        <taxon>Roseateles</taxon>
    </lineage>
</organism>
<evidence type="ECO:0000259" key="2">
    <source>
        <dbReference type="Pfam" id="PF23893"/>
    </source>
</evidence>
<accession>A0A254N3I4</accession>
<protein>
    <recommendedName>
        <fullName evidence="2">YscD/Y4YQ C-terminal domain-containing protein</fullName>
    </recommendedName>
</protein>
<dbReference type="AlphaFoldDB" id="A0A254N3I4"/>
<evidence type="ECO:0000313" key="3">
    <source>
        <dbReference type="EMBL" id="OWR02685.1"/>
    </source>
</evidence>
<feature type="region of interest" description="Disordered" evidence="1">
    <location>
        <begin position="255"/>
        <end position="275"/>
    </location>
</feature>
<dbReference type="OrthoDB" id="8834567at2"/>
<gene>
    <name evidence="3" type="ORF">CDO81_17800</name>
</gene>
<name>A0A254N3I4_9BURK</name>
<dbReference type="RefSeq" id="WP_088484575.1">
    <property type="nucleotide sequence ID" value="NZ_JBCNLH010000007.1"/>
</dbReference>
<proteinExistence type="predicted"/>
<feature type="domain" description="YscD/Y4YQ C-terminal" evidence="2">
    <location>
        <begin position="289"/>
        <end position="331"/>
    </location>
</feature>
<reference evidence="3 4" key="1">
    <citation type="journal article" date="2007" name="Int. J. Syst. Evol. Microbiol.">
        <title>Description of Pelomonas aquatica sp. nov. and Pelomonas puraquae sp. nov., isolated from industrial and haemodialysis water.</title>
        <authorList>
            <person name="Gomila M."/>
            <person name="Bowien B."/>
            <person name="Falsen E."/>
            <person name="Moore E.R."/>
            <person name="Lalucat J."/>
        </authorList>
    </citation>
    <scope>NUCLEOTIDE SEQUENCE [LARGE SCALE GENOMIC DNA]</scope>
    <source>
        <strain evidence="3 4">CCUG 52769</strain>
    </source>
</reference>
<sequence>MPTPALFCTAPLELRVLAGRQAGARALLDAHEAQLVCGLNAANQADTQFADILLASGLDFQVRLLPTGPGRVGLQLLSGLASLQGRPLPPGDTVHAWAPGQPLQLGDALVAYGPADQADWPEPVLHDDDPAEPAPAAPAAHARAAKPRPVAELLLAALGVVMVVGGAALAWRGGTLREAGEAVAQVVPPARAATQAAAPADVAAHASEVFRLYGIAAQASWSPEGELVLHTRERDTARVESATAAVRRDVPHLPTLRVDNQPPVPAPTAAPAAADDPAKRLVAVIDNSDSPYFITADGSRYFNGALLPSGHRVVEIAERAVVVERDGQRTRLTL</sequence>
<dbReference type="Pfam" id="PF23893">
    <property type="entry name" value="Y4YQ_C"/>
    <property type="match status" value="1"/>
</dbReference>
<dbReference type="Proteomes" id="UP000197446">
    <property type="component" value="Unassembled WGS sequence"/>
</dbReference>
<comment type="caution">
    <text evidence="3">The sequence shown here is derived from an EMBL/GenBank/DDBJ whole genome shotgun (WGS) entry which is preliminary data.</text>
</comment>
<dbReference type="EMBL" id="NISI01000007">
    <property type="protein sequence ID" value="OWR02685.1"/>
    <property type="molecule type" value="Genomic_DNA"/>
</dbReference>
<dbReference type="InterPro" id="IPR057770">
    <property type="entry name" value="YscD/Y4YQ_C"/>
</dbReference>
<keyword evidence="4" id="KW-1185">Reference proteome</keyword>